<proteinExistence type="predicted"/>
<dbReference type="AlphaFoldDB" id="A0A5B9PCD4"/>
<feature type="chain" id="PRO_5022796248" description="NOMO second beta-sandwich domain-containing protein" evidence="1">
    <location>
        <begin position="22"/>
        <end position="208"/>
    </location>
</feature>
<evidence type="ECO:0000256" key="1">
    <source>
        <dbReference type="SAM" id="SignalP"/>
    </source>
</evidence>
<dbReference type="RefSeq" id="WP_075084294.1">
    <property type="nucleotide sequence ID" value="NZ_CP042912.1"/>
</dbReference>
<evidence type="ECO:0000313" key="3">
    <source>
        <dbReference type="EMBL" id="QEG22825.1"/>
    </source>
</evidence>
<dbReference type="InterPro" id="IPR013783">
    <property type="entry name" value="Ig-like_fold"/>
</dbReference>
<feature type="domain" description="NOMO second beta-sandwich" evidence="2">
    <location>
        <begin position="55"/>
        <end position="110"/>
    </location>
</feature>
<organism evidence="3 4">
    <name type="scientific">Mariniblastus fucicola</name>
    <dbReference type="NCBI Taxonomy" id="980251"/>
    <lineage>
        <taxon>Bacteria</taxon>
        <taxon>Pseudomonadati</taxon>
        <taxon>Planctomycetota</taxon>
        <taxon>Planctomycetia</taxon>
        <taxon>Pirellulales</taxon>
        <taxon>Pirellulaceae</taxon>
        <taxon>Mariniblastus</taxon>
    </lineage>
</organism>
<accession>A0A5B9PCD4</accession>
<protein>
    <recommendedName>
        <fullName evidence="2">NOMO second beta-sandwich domain-containing protein</fullName>
    </recommendedName>
</protein>
<dbReference type="InterPro" id="IPR055074">
    <property type="entry name" value="NOMO1-3_2nd"/>
</dbReference>
<dbReference type="Gene3D" id="2.60.40.10">
    <property type="entry name" value="Immunoglobulins"/>
    <property type="match status" value="1"/>
</dbReference>
<sequence precursor="true">MLIKKFAAVLMCCLFAAAATAQDAKIEAPAVASDAATTVVKKSVKVMLNEEGALEGKAFLEESKEVAANVKVSLSANGKVIDAVETDEKGNFSFANVAPGAYQMLGSADGYVGTQSYNVVPYSSPAVGSPCSLGMCGASSNVVYDNYASAPVSSFSSSCGSCNTCGGGLGGGRLGGRLGGGLLSNGRIGLIGLAGLAGLAGDDASPDR</sequence>
<evidence type="ECO:0000313" key="4">
    <source>
        <dbReference type="Proteomes" id="UP000322214"/>
    </source>
</evidence>
<dbReference type="Proteomes" id="UP000322214">
    <property type="component" value="Chromosome"/>
</dbReference>
<dbReference type="Pfam" id="PF22904">
    <property type="entry name" value="NOMO1-like_2nd"/>
    <property type="match status" value="1"/>
</dbReference>
<name>A0A5B9PCD4_9BACT</name>
<keyword evidence="4" id="KW-1185">Reference proteome</keyword>
<evidence type="ECO:0000259" key="2">
    <source>
        <dbReference type="Pfam" id="PF22904"/>
    </source>
</evidence>
<feature type="signal peptide" evidence="1">
    <location>
        <begin position="1"/>
        <end position="21"/>
    </location>
</feature>
<dbReference type="EMBL" id="CP042912">
    <property type="protein sequence ID" value="QEG22825.1"/>
    <property type="molecule type" value="Genomic_DNA"/>
</dbReference>
<dbReference type="SUPFAM" id="SSF49478">
    <property type="entry name" value="Cna protein B-type domain"/>
    <property type="match status" value="1"/>
</dbReference>
<gene>
    <name evidence="3" type="ORF">MFFC18_27100</name>
</gene>
<dbReference type="STRING" id="980251.GCA_001642875_01499"/>
<reference evidence="3 4" key="1">
    <citation type="submission" date="2019-08" db="EMBL/GenBank/DDBJ databases">
        <title>Deep-cultivation of Planctomycetes and their phenomic and genomic characterization uncovers novel biology.</title>
        <authorList>
            <person name="Wiegand S."/>
            <person name="Jogler M."/>
            <person name="Boedeker C."/>
            <person name="Pinto D."/>
            <person name="Vollmers J."/>
            <person name="Rivas-Marin E."/>
            <person name="Kohn T."/>
            <person name="Peeters S.H."/>
            <person name="Heuer A."/>
            <person name="Rast P."/>
            <person name="Oberbeckmann S."/>
            <person name="Bunk B."/>
            <person name="Jeske O."/>
            <person name="Meyerdierks A."/>
            <person name="Storesund J.E."/>
            <person name="Kallscheuer N."/>
            <person name="Luecker S."/>
            <person name="Lage O.M."/>
            <person name="Pohl T."/>
            <person name="Merkel B.J."/>
            <person name="Hornburger P."/>
            <person name="Mueller R.-W."/>
            <person name="Bruemmer F."/>
            <person name="Labrenz M."/>
            <person name="Spormann A.M."/>
            <person name="Op den Camp H."/>
            <person name="Overmann J."/>
            <person name="Amann R."/>
            <person name="Jetten M.S.M."/>
            <person name="Mascher T."/>
            <person name="Medema M.H."/>
            <person name="Devos D.P."/>
            <person name="Kaster A.-K."/>
            <person name="Ovreas L."/>
            <person name="Rohde M."/>
            <person name="Galperin M.Y."/>
            <person name="Jogler C."/>
        </authorList>
    </citation>
    <scope>NUCLEOTIDE SEQUENCE [LARGE SCALE GENOMIC DNA]</scope>
    <source>
        <strain evidence="3 4">FC18</strain>
    </source>
</reference>
<dbReference type="KEGG" id="mff:MFFC18_27100"/>
<keyword evidence="1" id="KW-0732">Signal</keyword>